<dbReference type="Proteomes" id="UP001519924">
    <property type="component" value="Unassembled WGS sequence"/>
</dbReference>
<organism evidence="1 2">
    <name type="scientific">Caldovatus aquaticus</name>
    <dbReference type="NCBI Taxonomy" id="2865671"/>
    <lineage>
        <taxon>Bacteria</taxon>
        <taxon>Pseudomonadati</taxon>
        <taxon>Pseudomonadota</taxon>
        <taxon>Alphaproteobacteria</taxon>
        <taxon>Acetobacterales</taxon>
        <taxon>Roseomonadaceae</taxon>
        <taxon>Caldovatus</taxon>
    </lineage>
</organism>
<comment type="caution">
    <text evidence="1">The sequence shown here is derived from an EMBL/GenBank/DDBJ whole genome shotgun (WGS) entry which is preliminary data.</text>
</comment>
<sequence>MDAHTPTAANDTVPPRRTNPEALAAHLALDLDFIAAQLDELMARLFHPDIQARPLMRSRGYLLPPLKAAIARCRQGLERR</sequence>
<name>A0ABS7EY73_9PROT</name>
<gene>
    <name evidence="1" type="ORF">K1J50_02290</name>
</gene>
<protein>
    <submittedName>
        <fullName evidence="1">Uncharacterized protein</fullName>
    </submittedName>
</protein>
<evidence type="ECO:0000313" key="1">
    <source>
        <dbReference type="EMBL" id="MBW8268308.1"/>
    </source>
</evidence>
<keyword evidence="2" id="KW-1185">Reference proteome</keyword>
<reference evidence="1 2" key="1">
    <citation type="submission" date="2021-08" db="EMBL/GenBank/DDBJ databases">
        <title>Caldovatus sediminis gen. nov., sp. nov., a moderately thermophilic bacterium isolated from a hot spring.</title>
        <authorList>
            <person name="Hu C.-J."/>
            <person name="Li W.-J."/>
            <person name="Xian W.-D."/>
        </authorList>
    </citation>
    <scope>NUCLEOTIDE SEQUENCE [LARGE SCALE GENOMIC DNA]</scope>
    <source>
        <strain evidence="1 2">SYSU G05006</strain>
    </source>
</reference>
<proteinExistence type="predicted"/>
<dbReference type="EMBL" id="JAHZUY010000003">
    <property type="protein sequence ID" value="MBW8268308.1"/>
    <property type="molecule type" value="Genomic_DNA"/>
</dbReference>
<evidence type="ECO:0000313" key="2">
    <source>
        <dbReference type="Proteomes" id="UP001519924"/>
    </source>
</evidence>
<dbReference type="RefSeq" id="WP_220115815.1">
    <property type="nucleotide sequence ID" value="NZ_JAHZUY010000003.1"/>
</dbReference>
<accession>A0ABS7EY73</accession>